<keyword evidence="6 9" id="KW-0067">ATP-binding</keyword>
<feature type="binding site" evidence="9">
    <location>
        <position position="42"/>
    </location>
    <ligand>
        <name>Mg(2+)</name>
        <dbReference type="ChEBI" id="CHEBI:18420"/>
    </ligand>
</feature>
<dbReference type="Proteomes" id="UP001244443">
    <property type="component" value="Chromosome"/>
</dbReference>
<dbReference type="EC" id="6.3.3.3" evidence="9"/>
<keyword evidence="7 9" id="KW-0460">Magnesium</keyword>
<feature type="binding site" evidence="9">
    <location>
        <begin position="97"/>
        <end position="100"/>
    </location>
    <ligand>
        <name>ATP</name>
        <dbReference type="ChEBI" id="CHEBI:30616"/>
    </ligand>
</feature>
<dbReference type="InterPro" id="IPR004472">
    <property type="entry name" value="DTB_synth_BioD"/>
</dbReference>
<evidence type="ECO:0000313" key="10">
    <source>
        <dbReference type="EMBL" id="WMN07034.1"/>
    </source>
</evidence>
<sequence length="202" mass="22506">MNYFITAIGTDSGKTLFSTILCEALEADYWKPIQAGFPRDTDFVAAHLSNLVTDLIPEKYVLNTPASPHYAAEIDNVELRAEDFDLPKTNNPNLVVEGAGGALVPINNSEFVIDLPKQWDMPVILVANLYLGSINHTLLTVSELKRRNIKVKGIVFNGPSNPSSESIILHHSGYQCLLRIKQEKEINKEVVRKYASELKNNL</sequence>
<comment type="subunit">
    <text evidence="9">Homodimer.</text>
</comment>
<evidence type="ECO:0000256" key="1">
    <source>
        <dbReference type="ARBA" id="ARBA00022490"/>
    </source>
</evidence>
<dbReference type="PIRSF" id="PIRSF006755">
    <property type="entry name" value="DTB_synth"/>
    <property type="match status" value="1"/>
</dbReference>
<protein>
    <recommendedName>
        <fullName evidence="9">ATP-dependent dethiobiotin synthetase BioD</fullName>
        <ecNumber evidence="9">6.3.3.3</ecNumber>
    </recommendedName>
    <alternativeName>
        <fullName evidence="9">DTB synthetase</fullName>
        <shortName evidence="9">DTBS</shortName>
    </alternativeName>
    <alternativeName>
        <fullName evidence="9">Dethiobiotin synthase</fullName>
    </alternativeName>
</protein>
<feature type="binding site" evidence="9">
    <location>
        <position position="15"/>
    </location>
    <ligand>
        <name>Mg(2+)</name>
        <dbReference type="ChEBI" id="CHEBI:18420"/>
    </ligand>
</feature>
<evidence type="ECO:0000256" key="9">
    <source>
        <dbReference type="HAMAP-Rule" id="MF_00336"/>
    </source>
</evidence>
<evidence type="ECO:0000256" key="7">
    <source>
        <dbReference type="ARBA" id="ARBA00022842"/>
    </source>
</evidence>
<evidence type="ECO:0000256" key="8">
    <source>
        <dbReference type="ARBA" id="ARBA00047386"/>
    </source>
</evidence>
<keyword evidence="11" id="KW-1185">Reference proteome</keyword>
<evidence type="ECO:0000313" key="11">
    <source>
        <dbReference type="Proteomes" id="UP001244443"/>
    </source>
</evidence>
<keyword evidence="3 9" id="KW-0479">Metal-binding</keyword>
<keyword evidence="4 9" id="KW-0547">Nucleotide-binding</keyword>
<feature type="binding site" evidence="9">
    <location>
        <position position="42"/>
    </location>
    <ligand>
        <name>ATP</name>
        <dbReference type="ChEBI" id="CHEBI:30616"/>
    </ligand>
</feature>
<organism evidence="10 11">
    <name type="scientific">Marivirga arenosa</name>
    <dbReference type="NCBI Taxonomy" id="3059076"/>
    <lineage>
        <taxon>Bacteria</taxon>
        <taxon>Pseudomonadati</taxon>
        <taxon>Bacteroidota</taxon>
        <taxon>Cytophagia</taxon>
        <taxon>Cytophagales</taxon>
        <taxon>Marivirgaceae</taxon>
        <taxon>Marivirga</taxon>
    </lineage>
</organism>
<dbReference type="PANTHER" id="PTHR43210:SF2">
    <property type="entry name" value="ATP-DEPENDENT DETHIOBIOTIN SYNTHETASE BIOD 2"/>
    <property type="match status" value="1"/>
</dbReference>
<dbReference type="InterPro" id="IPR027417">
    <property type="entry name" value="P-loop_NTPase"/>
</dbReference>
<evidence type="ECO:0000256" key="4">
    <source>
        <dbReference type="ARBA" id="ARBA00022741"/>
    </source>
</evidence>
<evidence type="ECO:0000256" key="3">
    <source>
        <dbReference type="ARBA" id="ARBA00022723"/>
    </source>
</evidence>
<comment type="subcellular location">
    <subcellularLocation>
        <location evidence="9">Cytoplasm</location>
    </subcellularLocation>
</comment>
<comment type="pathway">
    <text evidence="9">Cofactor biosynthesis; biotin biosynthesis; biotin from 7,8-diaminononanoate: step 1/2.</text>
</comment>
<feature type="binding site" evidence="9">
    <location>
        <begin position="11"/>
        <end position="16"/>
    </location>
    <ligand>
        <name>ATP</name>
        <dbReference type="ChEBI" id="CHEBI:30616"/>
    </ligand>
</feature>
<evidence type="ECO:0000256" key="2">
    <source>
        <dbReference type="ARBA" id="ARBA00022598"/>
    </source>
</evidence>
<evidence type="ECO:0000256" key="6">
    <source>
        <dbReference type="ARBA" id="ARBA00022840"/>
    </source>
</evidence>
<dbReference type="PANTHER" id="PTHR43210">
    <property type="entry name" value="DETHIOBIOTIN SYNTHETASE"/>
    <property type="match status" value="1"/>
</dbReference>
<name>A0AA51N6V3_9BACT</name>
<dbReference type="HAMAP" id="MF_00336">
    <property type="entry name" value="BioD"/>
    <property type="match status" value="1"/>
</dbReference>
<evidence type="ECO:0000256" key="5">
    <source>
        <dbReference type="ARBA" id="ARBA00022756"/>
    </source>
</evidence>
<keyword evidence="1 9" id="KW-0963">Cytoplasm</keyword>
<proteinExistence type="inferred from homology"/>
<comment type="similarity">
    <text evidence="9">Belongs to the dethiobiotin synthetase family.</text>
</comment>
<keyword evidence="5 9" id="KW-0093">Biotin biosynthesis</keyword>
<feature type="binding site" evidence="9">
    <location>
        <position position="97"/>
    </location>
    <ligand>
        <name>Mg(2+)</name>
        <dbReference type="ChEBI" id="CHEBI:18420"/>
    </ligand>
</feature>
<keyword evidence="2 9" id="KW-0436">Ligase</keyword>
<comment type="function">
    <text evidence="9">Catalyzes a mechanistically unusual reaction, the ATP-dependent insertion of CO2 between the N7 and N8 nitrogen atoms of 7,8-diaminopelargonic acid (DAPA, also called 7,8-diammoniononanoate) to form a ureido ring.</text>
</comment>
<dbReference type="SUPFAM" id="SSF52540">
    <property type="entry name" value="P-loop containing nucleoside triphosphate hydrolases"/>
    <property type="match status" value="1"/>
</dbReference>
<dbReference type="GO" id="GO:0004141">
    <property type="term" value="F:dethiobiotin synthase activity"/>
    <property type="evidence" value="ECO:0007669"/>
    <property type="project" value="UniProtKB-UniRule"/>
</dbReference>
<comment type="catalytic activity">
    <reaction evidence="9">
        <text>(7R,8S)-7,8-diammoniononanoate + CO2 + ATP = (4R,5S)-dethiobiotin + ADP + phosphate + 3 H(+)</text>
        <dbReference type="Rhea" id="RHEA:15805"/>
        <dbReference type="ChEBI" id="CHEBI:15378"/>
        <dbReference type="ChEBI" id="CHEBI:16526"/>
        <dbReference type="ChEBI" id="CHEBI:30616"/>
        <dbReference type="ChEBI" id="CHEBI:43474"/>
        <dbReference type="ChEBI" id="CHEBI:149469"/>
        <dbReference type="ChEBI" id="CHEBI:149473"/>
        <dbReference type="ChEBI" id="CHEBI:456216"/>
        <dbReference type="EC" id="6.3.3.3"/>
    </reaction>
</comment>
<accession>A0AA51N6V3</accession>
<dbReference type="EMBL" id="CP129970">
    <property type="protein sequence ID" value="WMN07034.1"/>
    <property type="molecule type" value="Genomic_DNA"/>
</dbReference>
<dbReference type="GO" id="GO:0009102">
    <property type="term" value="P:biotin biosynthetic process"/>
    <property type="evidence" value="ECO:0007669"/>
    <property type="project" value="UniProtKB-UniRule"/>
</dbReference>
<dbReference type="GO" id="GO:0005829">
    <property type="term" value="C:cytosol"/>
    <property type="evidence" value="ECO:0007669"/>
    <property type="project" value="TreeGrafter"/>
</dbReference>
<dbReference type="Gene3D" id="3.40.50.300">
    <property type="entry name" value="P-loop containing nucleotide triphosphate hydrolases"/>
    <property type="match status" value="1"/>
</dbReference>
<dbReference type="CDD" id="cd03109">
    <property type="entry name" value="DTBS"/>
    <property type="match status" value="1"/>
</dbReference>
<comment type="catalytic activity">
    <reaction evidence="8">
        <text>(7R,8S)-8-amino-7-(carboxyamino)nonanoate + ATP = (4R,5S)-dethiobiotin + ADP + phosphate + H(+)</text>
        <dbReference type="Rhea" id="RHEA:63684"/>
        <dbReference type="ChEBI" id="CHEBI:15378"/>
        <dbReference type="ChEBI" id="CHEBI:30616"/>
        <dbReference type="ChEBI" id="CHEBI:43474"/>
        <dbReference type="ChEBI" id="CHEBI:149470"/>
        <dbReference type="ChEBI" id="CHEBI:149473"/>
        <dbReference type="ChEBI" id="CHEBI:456216"/>
    </reaction>
</comment>
<dbReference type="Pfam" id="PF13500">
    <property type="entry name" value="AAA_26"/>
    <property type="match status" value="1"/>
</dbReference>
<gene>
    <name evidence="9 10" type="primary">bioD</name>
    <name evidence="10" type="ORF">QYS48_15965</name>
</gene>
<dbReference type="GO" id="GO:0005524">
    <property type="term" value="F:ATP binding"/>
    <property type="evidence" value="ECO:0007669"/>
    <property type="project" value="UniProtKB-UniRule"/>
</dbReference>
<dbReference type="RefSeq" id="WP_308357058.1">
    <property type="nucleotide sequence ID" value="NZ_CP129970.2"/>
</dbReference>
<comment type="caution">
    <text evidence="9">Lacks conserved residue(s) required for the propagation of feature annotation.</text>
</comment>
<reference evidence="10" key="1">
    <citation type="submission" date="2023-08" db="EMBL/GenBank/DDBJ databases">
        <title>Comparative genomics and taxonomic characterization of three novel marine species of genus Marivirga.</title>
        <authorList>
            <person name="Muhammad N."/>
            <person name="Kim S.-G."/>
        </authorList>
    </citation>
    <scope>NUCLEOTIDE SEQUENCE [LARGE SCALE GENOMIC DNA]</scope>
    <source>
        <strain evidence="10">ABR2-2</strain>
    </source>
</reference>
<dbReference type="GO" id="GO:0000287">
    <property type="term" value="F:magnesium ion binding"/>
    <property type="evidence" value="ECO:0007669"/>
    <property type="project" value="UniProtKB-UniRule"/>
</dbReference>
<dbReference type="AlphaFoldDB" id="A0AA51N6V3"/>
<dbReference type="NCBIfam" id="TIGR00347">
    <property type="entry name" value="bioD"/>
    <property type="match status" value="1"/>
</dbReference>
<comment type="cofactor">
    <cofactor evidence="9">
        <name>Mg(2+)</name>
        <dbReference type="ChEBI" id="CHEBI:18420"/>
    </cofactor>
</comment>
<feature type="active site" evidence="9">
    <location>
        <position position="31"/>
    </location>
</feature>